<dbReference type="EMBL" id="BJWL01000013">
    <property type="protein sequence ID" value="GFY98974.1"/>
    <property type="molecule type" value="Genomic_DNA"/>
</dbReference>
<evidence type="ECO:0000313" key="3">
    <source>
        <dbReference type="Proteomes" id="UP000585474"/>
    </source>
</evidence>
<keyword evidence="1" id="KW-0472">Membrane</keyword>
<keyword evidence="1" id="KW-0812">Transmembrane</keyword>
<name>A0A7J0FJU7_9ERIC</name>
<organism evidence="2 3">
    <name type="scientific">Actinidia rufa</name>
    <dbReference type="NCBI Taxonomy" id="165716"/>
    <lineage>
        <taxon>Eukaryota</taxon>
        <taxon>Viridiplantae</taxon>
        <taxon>Streptophyta</taxon>
        <taxon>Embryophyta</taxon>
        <taxon>Tracheophyta</taxon>
        <taxon>Spermatophyta</taxon>
        <taxon>Magnoliopsida</taxon>
        <taxon>eudicotyledons</taxon>
        <taxon>Gunneridae</taxon>
        <taxon>Pentapetalae</taxon>
        <taxon>asterids</taxon>
        <taxon>Ericales</taxon>
        <taxon>Actinidiaceae</taxon>
        <taxon>Actinidia</taxon>
    </lineage>
</organism>
<gene>
    <name evidence="2" type="ORF">Acr_13g0003750</name>
</gene>
<dbReference type="PANTHER" id="PTHR33306">
    <property type="entry name" value="EXPRESSED PROTEIN-RELATED-RELATED"/>
    <property type="match status" value="1"/>
</dbReference>
<dbReference type="Proteomes" id="UP000585474">
    <property type="component" value="Unassembled WGS sequence"/>
</dbReference>
<keyword evidence="3" id="KW-1185">Reference proteome</keyword>
<feature type="transmembrane region" description="Helical" evidence="1">
    <location>
        <begin position="42"/>
        <end position="62"/>
    </location>
</feature>
<reference evidence="2 3" key="1">
    <citation type="submission" date="2019-07" db="EMBL/GenBank/DDBJ databases">
        <title>De Novo Assembly of kiwifruit Actinidia rufa.</title>
        <authorList>
            <person name="Sugita-Konishi S."/>
            <person name="Sato K."/>
            <person name="Mori E."/>
            <person name="Abe Y."/>
            <person name="Kisaki G."/>
            <person name="Hamano K."/>
            <person name="Suezawa K."/>
            <person name="Otani M."/>
            <person name="Fukuda T."/>
            <person name="Manabe T."/>
            <person name="Gomi K."/>
            <person name="Tabuchi M."/>
            <person name="Akimitsu K."/>
            <person name="Kataoka I."/>
        </authorList>
    </citation>
    <scope>NUCLEOTIDE SEQUENCE [LARGE SCALE GENOMIC DNA]</scope>
    <source>
        <strain evidence="3">cv. Fuchu</strain>
    </source>
</reference>
<accession>A0A7J0FJU7</accession>
<evidence type="ECO:0000256" key="1">
    <source>
        <dbReference type="SAM" id="Phobius"/>
    </source>
</evidence>
<dbReference type="AlphaFoldDB" id="A0A7J0FJU7"/>
<proteinExistence type="predicted"/>
<dbReference type="OrthoDB" id="683410at2759"/>
<protein>
    <submittedName>
        <fullName evidence="2">Uncharacterized protein</fullName>
    </submittedName>
</protein>
<feature type="transmembrane region" description="Helical" evidence="1">
    <location>
        <begin position="14"/>
        <end position="35"/>
    </location>
</feature>
<comment type="caution">
    <text evidence="2">The sequence shown here is derived from an EMBL/GenBank/DDBJ whole genome shotgun (WGS) entry which is preliminary data.</text>
</comment>
<keyword evidence="1" id="KW-1133">Transmembrane helix</keyword>
<dbReference type="PANTHER" id="PTHR33306:SF22">
    <property type="entry name" value="TRANSMEMBRANE PROTEIN"/>
    <property type="match status" value="1"/>
</dbReference>
<sequence>MASHAGSSVLPEHWYLMAAVALIGACFGYIVYDAVMSTAAELLQRLLVISPLLLVIAVHWLSSAHRLNIPVPGSEPNAIHRAGGSPWGIAIVLLLLVLLISYQPSLIGLVF</sequence>
<evidence type="ECO:0000313" key="2">
    <source>
        <dbReference type="EMBL" id="GFY98974.1"/>
    </source>
</evidence>
<feature type="transmembrane region" description="Helical" evidence="1">
    <location>
        <begin position="82"/>
        <end position="102"/>
    </location>
</feature>